<dbReference type="PANTHER" id="PTHR11505">
    <property type="entry name" value="L1 TRANSPOSABLE ELEMENT-RELATED"/>
    <property type="match status" value="1"/>
</dbReference>
<comment type="caution">
    <text evidence="1">The sequence shown here is derived from an EMBL/GenBank/DDBJ whole genome shotgun (WGS) entry which is preliminary data.</text>
</comment>
<evidence type="ECO:0000313" key="1">
    <source>
        <dbReference type="EMBL" id="CAH3144120.1"/>
    </source>
</evidence>
<gene>
    <name evidence="1" type="ORF">PEVE_00043051</name>
</gene>
<keyword evidence="2" id="KW-1185">Reference proteome</keyword>
<dbReference type="Gene3D" id="3.30.70.1820">
    <property type="entry name" value="L1 transposable element, RRM domain"/>
    <property type="match status" value="1"/>
</dbReference>
<evidence type="ECO:0000313" key="2">
    <source>
        <dbReference type="Proteomes" id="UP001159427"/>
    </source>
</evidence>
<dbReference type="EMBL" id="CALNXI010000865">
    <property type="protein sequence ID" value="CAH3144120.1"/>
    <property type="molecule type" value="Genomic_DNA"/>
</dbReference>
<protein>
    <submittedName>
        <fullName evidence="1">Uncharacterized protein</fullName>
    </submittedName>
</protein>
<dbReference type="Proteomes" id="UP001159427">
    <property type="component" value="Unassembled WGS sequence"/>
</dbReference>
<dbReference type="InterPro" id="IPR004244">
    <property type="entry name" value="Transposase_22"/>
</dbReference>
<name>A0ABN8PM96_9CNID</name>
<reference evidence="1 2" key="1">
    <citation type="submission" date="2022-05" db="EMBL/GenBank/DDBJ databases">
        <authorList>
            <consortium name="Genoscope - CEA"/>
            <person name="William W."/>
        </authorList>
    </citation>
    <scope>NUCLEOTIDE SEQUENCE [LARGE SCALE GENOMIC DNA]</scope>
</reference>
<accession>A0ABN8PM96</accession>
<sequence length="182" mass="21102">MKDVQSVKSILEFTQAQVEELIASDLRVKKVKVQIEDLGNKLYDLENRLRRNDLCFEGIPESPNEPLQESENKIKHLISSHMPEVGTEFVIGKAHRVGRPRSDSRPRKIVARFLNYKDREAVFKTKKKLHGTNMFVNEDYSDRVVLREEVKLSNTPIVMSIQPYQLQTEYPSSEKAEEDSQD</sequence>
<proteinExistence type="predicted"/>
<organism evidence="1 2">
    <name type="scientific">Porites evermanni</name>
    <dbReference type="NCBI Taxonomy" id="104178"/>
    <lineage>
        <taxon>Eukaryota</taxon>
        <taxon>Metazoa</taxon>
        <taxon>Cnidaria</taxon>
        <taxon>Anthozoa</taxon>
        <taxon>Hexacorallia</taxon>
        <taxon>Scleractinia</taxon>
        <taxon>Fungiina</taxon>
        <taxon>Poritidae</taxon>
        <taxon>Porites</taxon>
    </lineage>
</organism>